<protein>
    <submittedName>
        <fullName evidence="2">Uncharacterized protein</fullName>
    </submittedName>
</protein>
<name>A0ABR6LXB8_9ACTN</name>
<keyword evidence="3" id="KW-1185">Reference proteome</keyword>
<organism evidence="2 3">
    <name type="scientific">Streptomyces rapamycinicus</name>
    <dbReference type="NCBI Taxonomy" id="1226757"/>
    <lineage>
        <taxon>Bacteria</taxon>
        <taxon>Bacillati</taxon>
        <taxon>Actinomycetota</taxon>
        <taxon>Actinomycetes</taxon>
        <taxon>Kitasatosporales</taxon>
        <taxon>Streptomycetaceae</taxon>
        <taxon>Streptomyces</taxon>
        <taxon>Streptomyces violaceusniger group</taxon>
    </lineage>
</organism>
<feature type="compositionally biased region" description="Basic and acidic residues" evidence="1">
    <location>
        <begin position="1"/>
        <end position="14"/>
    </location>
</feature>
<comment type="caution">
    <text evidence="2">The sequence shown here is derived from an EMBL/GenBank/DDBJ whole genome shotgun (WGS) entry which is preliminary data.</text>
</comment>
<accession>A0ABR6LXB8</accession>
<reference evidence="2 3" key="1">
    <citation type="submission" date="2020-08" db="EMBL/GenBank/DDBJ databases">
        <title>Sequencing the genomes of 1000 actinobacteria strains.</title>
        <authorList>
            <person name="Klenk H.-P."/>
        </authorList>
    </citation>
    <scope>NUCLEOTIDE SEQUENCE [LARGE SCALE GENOMIC DNA]</scope>
    <source>
        <strain evidence="2 3">DSM 41530</strain>
    </source>
</reference>
<dbReference type="Proteomes" id="UP000530530">
    <property type="component" value="Unassembled WGS sequence"/>
</dbReference>
<evidence type="ECO:0000256" key="1">
    <source>
        <dbReference type="SAM" id="MobiDB-lite"/>
    </source>
</evidence>
<sequence>MRQRDRDLPSDVARDLVGGGRSGGLGEVWPTKGCSPFAVNVLPSMAIALGARMRRPPCMICRKMYPPSACTASVASCQPAACSSVATPGAPAHRCDPWSGSVHSLMISPALARCW</sequence>
<proteinExistence type="predicted"/>
<gene>
    <name evidence="2" type="ORF">BJY27_007941</name>
</gene>
<dbReference type="EMBL" id="JACHNG010000001">
    <property type="protein sequence ID" value="MBB4786980.1"/>
    <property type="molecule type" value="Genomic_DNA"/>
</dbReference>
<feature type="region of interest" description="Disordered" evidence="1">
    <location>
        <begin position="1"/>
        <end position="25"/>
    </location>
</feature>
<evidence type="ECO:0000313" key="3">
    <source>
        <dbReference type="Proteomes" id="UP000530530"/>
    </source>
</evidence>
<evidence type="ECO:0000313" key="2">
    <source>
        <dbReference type="EMBL" id="MBB4786980.1"/>
    </source>
</evidence>